<keyword evidence="4" id="KW-1185">Reference proteome</keyword>
<gene>
    <name evidence="3" type="ORF">BDV96DRAFT_352002</name>
</gene>
<proteinExistence type="predicted"/>
<keyword evidence="2" id="KW-0732">Signal</keyword>
<sequence length="287" mass="32941">MKIHLVFALSFSTAVCAAGYQGCLERVWLFQAYEIDELNPVTDRQIGFRCRRWDDATHTCRNNDYEACRGTRPNNRCTFDELCFFLGKAPQRRGWSAIDPVTNRLDVRQSAINCYNLHNGGRIYNFPPFKAMKGNVYEYNDYILRLSNKVNEAYWTKKTNTNRYLWDDWDSTLSRIVEARAGDHGEYLIAAARGNLGGGIQIHIQNMGNNPTTGARWETVDWAATVQNAQPVDPQANVPSYVRAFLDNFYHGPDGDDDDGNDAAREHHQVNRSYKRVTDRTVSCRKH</sequence>
<dbReference type="AlphaFoldDB" id="A0A6A5ZLK8"/>
<reference evidence="3" key="1">
    <citation type="journal article" date="2020" name="Stud. Mycol.">
        <title>101 Dothideomycetes genomes: a test case for predicting lifestyles and emergence of pathogens.</title>
        <authorList>
            <person name="Haridas S."/>
            <person name="Albert R."/>
            <person name="Binder M."/>
            <person name="Bloem J."/>
            <person name="Labutti K."/>
            <person name="Salamov A."/>
            <person name="Andreopoulos B."/>
            <person name="Baker S."/>
            <person name="Barry K."/>
            <person name="Bills G."/>
            <person name="Bluhm B."/>
            <person name="Cannon C."/>
            <person name="Castanera R."/>
            <person name="Culley D."/>
            <person name="Daum C."/>
            <person name="Ezra D."/>
            <person name="Gonzalez J."/>
            <person name="Henrissat B."/>
            <person name="Kuo A."/>
            <person name="Liang C."/>
            <person name="Lipzen A."/>
            <person name="Lutzoni F."/>
            <person name="Magnuson J."/>
            <person name="Mondo S."/>
            <person name="Nolan M."/>
            <person name="Ohm R."/>
            <person name="Pangilinan J."/>
            <person name="Park H.-J."/>
            <person name="Ramirez L."/>
            <person name="Alfaro M."/>
            <person name="Sun H."/>
            <person name="Tritt A."/>
            <person name="Yoshinaga Y."/>
            <person name="Zwiers L.-H."/>
            <person name="Turgeon B."/>
            <person name="Goodwin S."/>
            <person name="Spatafora J."/>
            <person name="Crous P."/>
            <person name="Grigoriev I."/>
        </authorList>
    </citation>
    <scope>NUCLEOTIDE SEQUENCE</scope>
    <source>
        <strain evidence="3">CBS 627.86</strain>
    </source>
</reference>
<evidence type="ECO:0000313" key="3">
    <source>
        <dbReference type="EMBL" id="KAF2119737.1"/>
    </source>
</evidence>
<feature type="signal peptide" evidence="2">
    <location>
        <begin position="1"/>
        <end position="17"/>
    </location>
</feature>
<name>A0A6A5ZLK8_9PLEO</name>
<protein>
    <submittedName>
        <fullName evidence="3">Uncharacterized protein</fullName>
    </submittedName>
</protein>
<feature type="chain" id="PRO_5025542821" evidence="2">
    <location>
        <begin position="18"/>
        <end position="287"/>
    </location>
</feature>
<organism evidence="3 4">
    <name type="scientific">Lophiotrema nucula</name>
    <dbReference type="NCBI Taxonomy" id="690887"/>
    <lineage>
        <taxon>Eukaryota</taxon>
        <taxon>Fungi</taxon>
        <taxon>Dikarya</taxon>
        <taxon>Ascomycota</taxon>
        <taxon>Pezizomycotina</taxon>
        <taxon>Dothideomycetes</taxon>
        <taxon>Pleosporomycetidae</taxon>
        <taxon>Pleosporales</taxon>
        <taxon>Lophiotremataceae</taxon>
        <taxon>Lophiotrema</taxon>
    </lineage>
</organism>
<feature type="region of interest" description="Disordered" evidence="1">
    <location>
        <begin position="252"/>
        <end position="287"/>
    </location>
</feature>
<evidence type="ECO:0000313" key="4">
    <source>
        <dbReference type="Proteomes" id="UP000799770"/>
    </source>
</evidence>
<evidence type="ECO:0000256" key="2">
    <source>
        <dbReference type="SAM" id="SignalP"/>
    </source>
</evidence>
<dbReference type="Proteomes" id="UP000799770">
    <property type="component" value="Unassembled WGS sequence"/>
</dbReference>
<accession>A0A6A5ZLK8</accession>
<dbReference type="EMBL" id="ML977315">
    <property type="protein sequence ID" value="KAF2119737.1"/>
    <property type="molecule type" value="Genomic_DNA"/>
</dbReference>
<evidence type="ECO:0000256" key="1">
    <source>
        <dbReference type="SAM" id="MobiDB-lite"/>
    </source>
</evidence>
<dbReference type="OrthoDB" id="3467882at2759"/>